<sequence>MTSGGGAGPIRVNTSLETVLARITQADKKTLSLFVEGVSLEARTSRVISDLQHQVCADRIDLSNSFLVSADKLLRTRPGQYRSAISRYYYSMYHSARAVVYFAHGGDDHEKHSVLPTKLPGDFPNSSFWQNELKDARLNRNSADYDPYPSSWRHWQALAKGLSATAPNFLQLATQYLKQKGCAHV</sequence>
<dbReference type="Gene3D" id="1.20.120.330">
    <property type="entry name" value="Nucleotidyltransferases domain 2"/>
    <property type="match status" value="1"/>
</dbReference>
<evidence type="ECO:0000313" key="2">
    <source>
        <dbReference type="EMBL" id="GGR46875.1"/>
    </source>
</evidence>
<dbReference type="Pfam" id="PF05168">
    <property type="entry name" value="HEPN"/>
    <property type="match status" value="1"/>
</dbReference>
<proteinExistence type="predicted"/>
<dbReference type="EMBL" id="BMSJ01000013">
    <property type="protein sequence ID" value="GGR46875.1"/>
    <property type="molecule type" value="Genomic_DNA"/>
</dbReference>
<dbReference type="InterPro" id="IPR007842">
    <property type="entry name" value="HEPN_dom"/>
</dbReference>
<comment type="caution">
    <text evidence="2">The sequence shown here is derived from an EMBL/GenBank/DDBJ whole genome shotgun (WGS) entry which is preliminary data.</text>
</comment>
<dbReference type="Proteomes" id="UP000642014">
    <property type="component" value="Unassembled WGS sequence"/>
</dbReference>
<reference evidence="2 3" key="1">
    <citation type="journal article" date="2014" name="Int. J. Syst. Evol. Microbiol.">
        <title>Complete genome sequence of Corynebacterium casei LMG S-19264T (=DSM 44701T), isolated from a smear-ripened cheese.</title>
        <authorList>
            <consortium name="US DOE Joint Genome Institute (JGI-PGF)"/>
            <person name="Walter F."/>
            <person name="Albersmeier A."/>
            <person name="Kalinowski J."/>
            <person name="Ruckert C."/>
        </authorList>
    </citation>
    <scope>NUCLEOTIDE SEQUENCE [LARGE SCALE GENOMIC DNA]</scope>
    <source>
        <strain evidence="2 3">JCM 4205</strain>
    </source>
</reference>
<gene>
    <name evidence="2" type="ORF">GCM10010497_57940</name>
</gene>
<name>A0AAV4KRY3_9ACTN</name>
<dbReference type="RefSeq" id="WP_208420649.1">
    <property type="nucleotide sequence ID" value="NZ_BMSJ01000013.1"/>
</dbReference>
<dbReference type="AlphaFoldDB" id="A0AAV4KRY3"/>
<protein>
    <recommendedName>
        <fullName evidence="1">HEPN domain-containing protein</fullName>
    </recommendedName>
</protein>
<accession>A0AAV4KRY3</accession>
<organism evidence="2 3">
    <name type="scientific">Streptomyces cinereoruber</name>
    <dbReference type="NCBI Taxonomy" id="67260"/>
    <lineage>
        <taxon>Bacteria</taxon>
        <taxon>Bacillati</taxon>
        <taxon>Actinomycetota</taxon>
        <taxon>Actinomycetes</taxon>
        <taxon>Kitasatosporales</taxon>
        <taxon>Streptomycetaceae</taxon>
        <taxon>Streptomyces</taxon>
    </lineage>
</organism>
<evidence type="ECO:0000313" key="3">
    <source>
        <dbReference type="Proteomes" id="UP000642014"/>
    </source>
</evidence>
<evidence type="ECO:0000259" key="1">
    <source>
        <dbReference type="Pfam" id="PF05168"/>
    </source>
</evidence>
<feature type="domain" description="HEPN" evidence="1">
    <location>
        <begin position="63"/>
        <end position="150"/>
    </location>
</feature>